<dbReference type="InterPro" id="IPR011010">
    <property type="entry name" value="DNA_brk_join_enz"/>
</dbReference>
<sequence length="369" mass="41199">MPLKLVRRKGSEMFYIRGTLRGERVYESAGTSDRGLAEEAKAKREREIFERAIYGAHAVVTFAQAAASYLEAEPRSPRTHGHVARLISHFGKMRLAAIDQVALDAGYRAILGNGASNANKLRSVLTPLSAVLEHAAVRKWCQRPAFEKPSQPKTTTTFLRPAEATRLVDAAAPHLKPLLVFLIGTGCRLSEALELEWSRVDLRGARAVVWQKQGNERQVDLPLVVCDALDGLPHRHGHVFRPPPRRRRGKLIEPKSYFGLTRESGGQIDTAFHAAVRRAGLPGQWRTVMRKGKERREWVSAITPHDLRHTWASWHYAIHKDPLRLMVAGGWSGLAMTQRYAHLMPEAYAAEAAAWWRGGAVCEQKSAIA</sequence>
<reference evidence="6" key="1">
    <citation type="submission" date="2020-01" db="EMBL/GenBank/DDBJ databases">
        <authorList>
            <person name="Rat A."/>
        </authorList>
    </citation>
    <scope>NUCLEOTIDE SEQUENCE</scope>
    <source>
        <strain evidence="6">LMG 31228</strain>
    </source>
</reference>
<evidence type="ECO:0000256" key="1">
    <source>
        <dbReference type="ARBA" id="ARBA00008857"/>
    </source>
</evidence>
<organism evidence="6 7">
    <name type="scientific">Neoroseomonas eburnea</name>
    <dbReference type="NCBI Taxonomy" id="1346889"/>
    <lineage>
        <taxon>Bacteria</taxon>
        <taxon>Pseudomonadati</taxon>
        <taxon>Pseudomonadota</taxon>
        <taxon>Alphaproteobacteria</taxon>
        <taxon>Acetobacterales</taxon>
        <taxon>Acetobacteraceae</taxon>
        <taxon>Neoroseomonas</taxon>
    </lineage>
</organism>
<name>A0A9X9XJU2_9PROT</name>
<dbReference type="Gene3D" id="1.10.150.130">
    <property type="match status" value="1"/>
</dbReference>
<dbReference type="RefSeq" id="WP_211849681.1">
    <property type="nucleotide sequence ID" value="NZ_JAAEDL010000049.1"/>
</dbReference>
<keyword evidence="2" id="KW-0229">DNA integration</keyword>
<comment type="similarity">
    <text evidence="1">Belongs to the 'phage' integrase family.</text>
</comment>
<dbReference type="InterPro" id="IPR010998">
    <property type="entry name" value="Integrase_recombinase_N"/>
</dbReference>
<evidence type="ECO:0000313" key="7">
    <source>
        <dbReference type="Proteomes" id="UP001138709"/>
    </source>
</evidence>
<dbReference type="GO" id="GO:0003677">
    <property type="term" value="F:DNA binding"/>
    <property type="evidence" value="ECO:0007669"/>
    <property type="project" value="UniProtKB-KW"/>
</dbReference>
<dbReference type="GO" id="GO:0015074">
    <property type="term" value="P:DNA integration"/>
    <property type="evidence" value="ECO:0007669"/>
    <property type="project" value="UniProtKB-KW"/>
</dbReference>
<protein>
    <submittedName>
        <fullName evidence="6">Site-specific integrase</fullName>
    </submittedName>
</protein>
<evidence type="ECO:0000256" key="3">
    <source>
        <dbReference type="ARBA" id="ARBA00023125"/>
    </source>
</evidence>
<proteinExistence type="inferred from homology"/>
<dbReference type="PROSITE" id="PS51898">
    <property type="entry name" value="TYR_RECOMBINASE"/>
    <property type="match status" value="1"/>
</dbReference>
<dbReference type="CDD" id="cd00796">
    <property type="entry name" value="INT_Rci_Hp1_C"/>
    <property type="match status" value="1"/>
</dbReference>
<evidence type="ECO:0000259" key="5">
    <source>
        <dbReference type="PROSITE" id="PS51898"/>
    </source>
</evidence>
<dbReference type="InterPro" id="IPR050090">
    <property type="entry name" value="Tyrosine_recombinase_XerCD"/>
</dbReference>
<dbReference type="InterPro" id="IPR013762">
    <property type="entry name" value="Integrase-like_cat_sf"/>
</dbReference>
<evidence type="ECO:0000256" key="4">
    <source>
        <dbReference type="ARBA" id="ARBA00023172"/>
    </source>
</evidence>
<dbReference type="Proteomes" id="UP001138709">
    <property type="component" value="Unassembled WGS sequence"/>
</dbReference>
<dbReference type="InterPro" id="IPR002104">
    <property type="entry name" value="Integrase_catalytic"/>
</dbReference>
<dbReference type="PANTHER" id="PTHR30349:SF64">
    <property type="entry name" value="PROPHAGE INTEGRASE INTD-RELATED"/>
    <property type="match status" value="1"/>
</dbReference>
<comment type="caution">
    <text evidence="6">The sequence shown here is derived from an EMBL/GenBank/DDBJ whole genome shotgun (WGS) entry which is preliminary data.</text>
</comment>
<keyword evidence="3" id="KW-0238">DNA-binding</keyword>
<dbReference type="SUPFAM" id="SSF56349">
    <property type="entry name" value="DNA breaking-rejoining enzymes"/>
    <property type="match status" value="1"/>
</dbReference>
<dbReference type="PANTHER" id="PTHR30349">
    <property type="entry name" value="PHAGE INTEGRASE-RELATED"/>
    <property type="match status" value="1"/>
</dbReference>
<keyword evidence="4" id="KW-0233">DNA recombination</keyword>
<dbReference type="GO" id="GO:0006310">
    <property type="term" value="P:DNA recombination"/>
    <property type="evidence" value="ECO:0007669"/>
    <property type="project" value="UniProtKB-KW"/>
</dbReference>
<dbReference type="Pfam" id="PF00589">
    <property type="entry name" value="Phage_integrase"/>
    <property type="match status" value="1"/>
</dbReference>
<reference evidence="6" key="2">
    <citation type="journal article" date="2021" name="Syst. Appl. Microbiol.">
        <title>Roseomonas hellenica sp. nov., isolated from roots of wild-growing Alkanna tinctoria.</title>
        <authorList>
            <person name="Rat A."/>
            <person name="Naranjo H.D."/>
            <person name="Lebbe L."/>
            <person name="Cnockaert M."/>
            <person name="Krigas N."/>
            <person name="Grigoriadou K."/>
            <person name="Maloupa E."/>
            <person name="Willems A."/>
        </authorList>
    </citation>
    <scope>NUCLEOTIDE SEQUENCE</scope>
    <source>
        <strain evidence="6">LMG 31228</strain>
    </source>
</reference>
<evidence type="ECO:0000256" key="2">
    <source>
        <dbReference type="ARBA" id="ARBA00022908"/>
    </source>
</evidence>
<dbReference type="AlphaFoldDB" id="A0A9X9XJU2"/>
<keyword evidence="7" id="KW-1185">Reference proteome</keyword>
<gene>
    <name evidence="6" type="ORF">GXW74_26155</name>
</gene>
<dbReference type="EMBL" id="JAAEDL010000049">
    <property type="protein sequence ID" value="MBR0683978.1"/>
    <property type="molecule type" value="Genomic_DNA"/>
</dbReference>
<evidence type="ECO:0000313" key="6">
    <source>
        <dbReference type="EMBL" id="MBR0683978.1"/>
    </source>
</evidence>
<dbReference type="Gene3D" id="1.10.443.10">
    <property type="entry name" value="Intergrase catalytic core"/>
    <property type="match status" value="1"/>
</dbReference>
<accession>A0A9X9XJU2</accession>
<feature type="domain" description="Tyr recombinase" evidence="5">
    <location>
        <begin position="154"/>
        <end position="353"/>
    </location>
</feature>